<protein>
    <submittedName>
        <fullName evidence="7">LysE family transporter</fullName>
    </submittedName>
</protein>
<proteinExistence type="predicted"/>
<evidence type="ECO:0000256" key="3">
    <source>
        <dbReference type="ARBA" id="ARBA00022692"/>
    </source>
</evidence>
<keyword evidence="5 6" id="KW-0472">Membrane</keyword>
<evidence type="ECO:0000256" key="6">
    <source>
        <dbReference type="SAM" id="Phobius"/>
    </source>
</evidence>
<sequence length="201" mass="22093">MALIFSFSIVVSLGIMSPGPGFIYTVTNAILHSKSRVLMSVLGIACANLLIATLAVTGFRTLFLDPNVNMVINLLGSLYLLYVAYKLFISQPQLNGEHSQDHHYGFRSGFCLQILNIKAILFISSAITVNLTAATDMMVLVLLPVITFLVSLLWYAFVGLTVQIERINRLLVSKVKWVNKGACLCIIALVTSLLYSLFTQS</sequence>
<evidence type="ECO:0000256" key="4">
    <source>
        <dbReference type="ARBA" id="ARBA00022989"/>
    </source>
</evidence>
<dbReference type="PANTHER" id="PTHR30086:SF20">
    <property type="entry name" value="ARGININE EXPORTER PROTEIN ARGO-RELATED"/>
    <property type="match status" value="1"/>
</dbReference>
<dbReference type="EMBL" id="JAUFQC010000027">
    <property type="protein sequence ID" value="MDN3611334.1"/>
    <property type="molecule type" value="Genomic_DNA"/>
</dbReference>
<feature type="transmembrane region" description="Helical" evidence="6">
    <location>
        <begin position="71"/>
        <end position="89"/>
    </location>
</feature>
<feature type="transmembrane region" description="Helical" evidence="6">
    <location>
        <begin position="6"/>
        <end position="25"/>
    </location>
</feature>
<dbReference type="PANTHER" id="PTHR30086">
    <property type="entry name" value="ARGININE EXPORTER PROTEIN ARGO"/>
    <property type="match status" value="1"/>
</dbReference>
<dbReference type="RefSeq" id="WP_170882835.1">
    <property type="nucleotide sequence ID" value="NZ_JABEYA020000006.1"/>
</dbReference>
<evidence type="ECO:0000313" key="7">
    <source>
        <dbReference type="EMBL" id="MDN3611334.1"/>
    </source>
</evidence>
<feature type="transmembrane region" description="Helical" evidence="6">
    <location>
        <begin position="137"/>
        <end position="157"/>
    </location>
</feature>
<comment type="caution">
    <text evidence="7">The sequence shown here is derived from an EMBL/GenBank/DDBJ whole genome shotgun (WGS) entry which is preliminary data.</text>
</comment>
<evidence type="ECO:0000256" key="2">
    <source>
        <dbReference type="ARBA" id="ARBA00022475"/>
    </source>
</evidence>
<keyword evidence="8" id="KW-1185">Reference proteome</keyword>
<organism evidence="7 8">
    <name type="scientific">Vibrio ostreicida</name>
    <dbReference type="NCBI Taxonomy" id="526588"/>
    <lineage>
        <taxon>Bacteria</taxon>
        <taxon>Pseudomonadati</taxon>
        <taxon>Pseudomonadota</taxon>
        <taxon>Gammaproteobacteria</taxon>
        <taxon>Vibrionales</taxon>
        <taxon>Vibrionaceae</taxon>
        <taxon>Vibrio</taxon>
    </lineage>
</organism>
<keyword evidence="2" id="KW-1003">Cell membrane</keyword>
<evidence type="ECO:0000256" key="5">
    <source>
        <dbReference type="ARBA" id="ARBA00023136"/>
    </source>
</evidence>
<keyword evidence="3 6" id="KW-0812">Transmembrane</keyword>
<comment type="subcellular location">
    <subcellularLocation>
        <location evidence="1">Cell membrane</location>
        <topology evidence="1">Multi-pass membrane protein</topology>
    </subcellularLocation>
</comment>
<gene>
    <name evidence="7" type="ORF">QWZ16_17170</name>
</gene>
<feature type="transmembrane region" description="Helical" evidence="6">
    <location>
        <begin position="110"/>
        <end position="131"/>
    </location>
</feature>
<dbReference type="Proteomes" id="UP001238540">
    <property type="component" value="Unassembled WGS sequence"/>
</dbReference>
<reference evidence="8" key="1">
    <citation type="journal article" date="2019" name="Int. J. Syst. Evol. Microbiol.">
        <title>The Global Catalogue of Microorganisms (GCM) 10K type strain sequencing project: providing services to taxonomists for standard genome sequencing and annotation.</title>
        <authorList>
            <consortium name="The Broad Institute Genomics Platform"/>
            <consortium name="The Broad Institute Genome Sequencing Center for Infectious Disease"/>
            <person name="Wu L."/>
            <person name="Ma J."/>
        </authorList>
    </citation>
    <scope>NUCLEOTIDE SEQUENCE [LARGE SCALE GENOMIC DNA]</scope>
    <source>
        <strain evidence="8">CECT 7398</strain>
    </source>
</reference>
<feature type="transmembrane region" description="Helical" evidence="6">
    <location>
        <begin position="37"/>
        <end position="59"/>
    </location>
</feature>
<keyword evidence="4 6" id="KW-1133">Transmembrane helix</keyword>
<dbReference type="InterPro" id="IPR001123">
    <property type="entry name" value="LeuE-type"/>
</dbReference>
<name>A0ABT8BXD5_9VIBR</name>
<accession>A0ABT8BXD5</accession>
<evidence type="ECO:0000313" key="8">
    <source>
        <dbReference type="Proteomes" id="UP001238540"/>
    </source>
</evidence>
<evidence type="ECO:0000256" key="1">
    <source>
        <dbReference type="ARBA" id="ARBA00004651"/>
    </source>
</evidence>
<dbReference type="Pfam" id="PF01810">
    <property type="entry name" value="LysE"/>
    <property type="match status" value="1"/>
</dbReference>
<feature type="transmembrane region" description="Helical" evidence="6">
    <location>
        <begin position="177"/>
        <end position="198"/>
    </location>
</feature>